<comment type="similarity">
    <text evidence="3">Belongs to the xanthine dehydrogenase family.</text>
</comment>
<keyword evidence="7" id="KW-0408">Iron</keyword>
<dbReference type="AlphaFoldDB" id="A0AAD5U3M7"/>
<comment type="cofactor">
    <cofactor evidence="9">
        <name>[2Fe-2S] cluster</name>
        <dbReference type="ChEBI" id="CHEBI:190135"/>
    </cofactor>
</comment>
<organism evidence="12 13">
    <name type="scientific">Clydaea vesicula</name>
    <dbReference type="NCBI Taxonomy" id="447962"/>
    <lineage>
        <taxon>Eukaryota</taxon>
        <taxon>Fungi</taxon>
        <taxon>Fungi incertae sedis</taxon>
        <taxon>Chytridiomycota</taxon>
        <taxon>Chytridiomycota incertae sedis</taxon>
        <taxon>Chytridiomycetes</taxon>
        <taxon>Lobulomycetales</taxon>
        <taxon>Lobulomycetaceae</taxon>
        <taxon>Clydaea</taxon>
    </lineage>
</organism>
<sequence length="457" mass="50719">MRAVLERAMTHIDNAYDIPHVRISGFMCKTNLPTNTAFRGFGGPQGMMISEGVITHVAESLKKPVEEIRELNFYQVNDLTQYNQKLTDFHIERVWHELMATSDFYRRLDSVKEFNLKNKFKKRGISAIPTKFGLSFTARFLNQASALVHVYTDGSVLISHGGTEMGQGLHTKMVQVAAQALGIPISKVHLSETNTNMVANTSATAASVSSDLNGMAILDACEQINERLKPFKNGKEDQTWEELISAAYFERVNLSANGHYKTPDLSYDWETNEGMMYSYFTYGAACTEVEIDVLTGDHSVIRSDLVMDIGKSINPSIDIGQIEGAFTQGQGWCTIEEPLISASSGVLLTRGPGLYKIPGFRDIPVDFRVRLIKGSRNSRAIHSSKAVGEPPFFLGASVFFAIREAIKDARKENGIEDYFVLDCPATSERIRMSCVDNLTKLAATPLKDGEKPFSIRA</sequence>
<dbReference type="EMBL" id="JADGJW010000146">
    <property type="protein sequence ID" value="KAJ3223049.1"/>
    <property type="molecule type" value="Genomic_DNA"/>
</dbReference>
<evidence type="ECO:0000256" key="4">
    <source>
        <dbReference type="ARBA" id="ARBA00022714"/>
    </source>
</evidence>
<evidence type="ECO:0008006" key="14">
    <source>
        <dbReference type="Google" id="ProtNLM"/>
    </source>
</evidence>
<dbReference type="InterPro" id="IPR016208">
    <property type="entry name" value="Ald_Oxase/xanthine_DH-like"/>
</dbReference>
<keyword evidence="13" id="KW-1185">Reference proteome</keyword>
<evidence type="ECO:0000256" key="7">
    <source>
        <dbReference type="ARBA" id="ARBA00023004"/>
    </source>
</evidence>
<protein>
    <recommendedName>
        <fullName evidence="14">Xanthine dehydrogenase</fullName>
    </recommendedName>
</protein>
<keyword evidence="4" id="KW-0001">2Fe-2S</keyword>
<keyword evidence="6" id="KW-0560">Oxidoreductase</keyword>
<evidence type="ECO:0000256" key="3">
    <source>
        <dbReference type="ARBA" id="ARBA00006849"/>
    </source>
</evidence>
<dbReference type="GO" id="GO:0005506">
    <property type="term" value="F:iron ion binding"/>
    <property type="evidence" value="ECO:0007669"/>
    <property type="project" value="InterPro"/>
</dbReference>
<dbReference type="GO" id="GO:0016491">
    <property type="term" value="F:oxidoreductase activity"/>
    <property type="evidence" value="ECO:0007669"/>
    <property type="project" value="UniProtKB-KW"/>
</dbReference>
<evidence type="ECO:0000259" key="10">
    <source>
        <dbReference type="Pfam" id="PF02738"/>
    </source>
</evidence>
<evidence type="ECO:0000256" key="2">
    <source>
        <dbReference type="ARBA" id="ARBA00001974"/>
    </source>
</evidence>
<comment type="cofactor">
    <cofactor evidence="2">
        <name>FAD</name>
        <dbReference type="ChEBI" id="CHEBI:57692"/>
    </cofactor>
</comment>
<proteinExistence type="inferred from homology"/>
<keyword evidence="8" id="KW-0411">Iron-sulfur</keyword>
<dbReference type="InterPro" id="IPR037165">
    <property type="entry name" value="AldOxase/xan_DH_Mopterin-bd_sf"/>
</dbReference>
<evidence type="ECO:0000313" key="13">
    <source>
        <dbReference type="Proteomes" id="UP001211065"/>
    </source>
</evidence>
<dbReference type="Proteomes" id="UP001211065">
    <property type="component" value="Unassembled WGS sequence"/>
</dbReference>
<comment type="caution">
    <text evidence="12">The sequence shown here is derived from an EMBL/GenBank/DDBJ whole genome shotgun (WGS) entry which is preliminary data.</text>
</comment>
<dbReference type="GO" id="GO:0051537">
    <property type="term" value="F:2 iron, 2 sulfur cluster binding"/>
    <property type="evidence" value="ECO:0007669"/>
    <property type="project" value="UniProtKB-KW"/>
</dbReference>
<accession>A0AAD5U3M7</accession>
<evidence type="ECO:0000256" key="8">
    <source>
        <dbReference type="ARBA" id="ARBA00023014"/>
    </source>
</evidence>
<dbReference type="FunFam" id="3.30.365.10:FF:000002">
    <property type="entry name" value="Xanthine dehydrogenase oxidase"/>
    <property type="match status" value="1"/>
</dbReference>
<keyword evidence="5" id="KW-0479">Metal-binding</keyword>
<dbReference type="Pfam" id="PF20256">
    <property type="entry name" value="MoCoBD_2"/>
    <property type="match status" value="1"/>
</dbReference>
<dbReference type="PANTHER" id="PTHR45444:SF3">
    <property type="entry name" value="XANTHINE DEHYDROGENASE"/>
    <property type="match status" value="1"/>
</dbReference>
<name>A0AAD5U3M7_9FUNG</name>
<feature type="domain" description="Aldehyde oxidase/xanthine dehydrogenase second molybdopterin binding" evidence="11">
    <location>
        <begin position="98"/>
        <end position="364"/>
    </location>
</feature>
<gene>
    <name evidence="12" type="ORF">HK099_001576</name>
</gene>
<dbReference type="PANTHER" id="PTHR45444">
    <property type="entry name" value="XANTHINE DEHYDROGENASE"/>
    <property type="match status" value="1"/>
</dbReference>
<dbReference type="FunFam" id="3.30.365.10:FF:000004">
    <property type="entry name" value="Xanthine dehydrogenase oxidase"/>
    <property type="match status" value="1"/>
</dbReference>
<dbReference type="InterPro" id="IPR046867">
    <property type="entry name" value="AldOxase/xan_DH_MoCoBD2"/>
</dbReference>
<evidence type="ECO:0000256" key="6">
    <source>
        <dbReference type="ARBA" id="ARBA00023002"/>
    </source>
</evidence>
<feature type="domain" description="Aldehyde oxidase/xanthine dehydrogenase first molybdopterin binding" evidence="10">
    <location>
        <begin position="3"/>
        <end position="73"/>
    </location>
</feature>
<dbReference type="Pfam" id="PF02738">
    <property type="entry name" value="MoCoBD_1"/>
    <property type="match status" value="1"/>
</dbReference>
<comment type="cofactor">
    <cofactor evidence="1">
        <name>Mo-molybdopterin</name>
        <dbReference type="ChEBI" id="CHEBI:71302"/>
    </cofactor>
</comment>
<dbReference type="SUPFAM" id="SSF56003">
    <property type="entry name" value="Molybdenum cofactor-binding domain"/>
    <property type="match status" value="1"/>
</dbReference>
<evidence type="ECO:0000256" key="1">
    <source>
        <dbReference type="ARBA" id="ARBA00001924"/>
    </source>
</evidence>
<dbReference type="InterPro" id="IPR008274">
    <property type="entry name" value="AldOxase/xan_DH_MoCoBD1"/>
</dbReference>
<reference evidence="12" key="1">
    <citation type="submission" date="2020-05" db="EMBL/GenBank/DDBJ databases">
        <title>Phylogenomic resolution of chytrid fungi.</title>
        <authorList>
            <person name="Stajich J.E."/>
            <person name="Amses K."/>
            <person name="Simmons R."/>
            <person name="Seto K."/>
            <person name="Myers J."/>
            <person name="Bonds A."/>
            <person name="Quandt C.A."/>
            <person name="Barry K."/>
            <person name="Liu P."/>
            <person name="Grigoriev I."/>
            <person name="Longcore J.E."/>
            <person name="James T.Y."/>
        </authorList>
    </citation>
    <scope>NUCLEOTIDE SEQUENCE</scope>
    <source>
        <strain evidence="12">JEL0476</strain>
    </source>
</reference>
<evidence type="ECO:0000256" key="9">
    <source>
        <dbReference type="ARBA" id="ARBA00034078"/>
    </source>
</evidence>
<evidence type="ECO:0000256" key="5">
    <source>
        <dbReference type="ARBA" id="ARBA00022723"/>
    </source>
</evidence>
<evidence type="ECO:0000259" key="11">
    <source>
        <dbReference type="Pfam" id="PF20256"/>
    </source>
</evidence>
<evidence type="ECO:0000313" key="12">
    <source>
        <dbReference type="EMBL" id="KAJ3223049.1"/>
    </source>
</evidence>
<dbReference type="Gene3D" id="3.30.365.10">
    <property type="entry name" value="Aldehyde oxidase/xanthine dehydrogenase, molybdopterin binding domain"/>
    <property type="match status" value="3"/>
</dbReference>